<accession>A0ABN8ZR06</accession>
<organism evidence="2 3">
    <name type="scientific">Rangifer tarandus platyrhynchus</name>
    <name type="common">Svalbard reindeer</name>
    <dbReference type="NCBI Taxonomy" id="3082113"/>
    <lineage>
        <taxon>Eukaryota</taxon>
        <taxon>Metazoa</taxon>
        <taxon>Chordata</taxon>
        <taxon>Craniata</taxon>
        <taxon>Vertebrata</taxon>
        <taxon>Euteleostomi</taxon>
        <taxon>Mammalia</taxon>
        <taxon>Eutheria</taxon>
        <taxon>Laurasiatheria</taxon>
        <taxon>Artiodactyla</taxon>
        <taxon>Ruminantia</taxon>
        <taxon>Pecora</taxon>
        <taxon>Cervidae</taxon>
        <taxon>Odocoileinae</taxon>
        <taxon>Rangifer</taxon>
    </lineage>
</organism>
<name>A0ABN8ZR06_RANTA</name>
<protein>
    <submittedName>
        <fullName evidence="2">Uncharacterized protein</fullName>
    </submittedName>
</protein>
<dbReference type="EMBL" id="OX459941">
    <property type="protein sequence ID" value="CAI9176149.1"/>
    <property type="molecule type" value="Genomic_DNA"/>
</dbReference>
<keyword evidence="3" id="KW-1185">Reference proteome</keyword>
<feature type="region of interest" description="Disordered" evidence="1">
    <location>
        <begin position="46"/>
        <end position="89"/>
    </location>
</feature>
<evidence type="ECO:0000313" key="3">
    <source>
        <dbReference type="Proteomes" id="UP001176941"/>
    </source>
</evidence>
<evidence type="ECO:0000256" key="1">
    <source>
        <dbReference type="SAM" id="MobiDB-lite"/>
    </source>
</evidence>
<reference evidence="2" key="1">
    <citation type="submission" date="2023-04" db="EMBL/GenBank/DDBJ databases">
        <authorList>
            <consortium name="ELIXIR-Norway"/>
        </authorList>
    </citation>
    <scope>NUCLEOTIDE SEQUENCE [LARGE SCALE GENOMIC DNA]</scope>
</reference>
<dbReference type="Proteomes" id="UP001176941">
    <property type="component" value="Chromosome 5"/>
</dbReference>
<proteinExistence type="predicted"/>
<gene>
    <name evidence="2" type="ORF">MRATA1EN1_LOCUS25111</name>
</gene>
<sequence>MMDAERCGARGRGVKRSLEPVWASQQRDLCGEGNAPGRRGIAERAGSSSLQLAGRTGDSHIQSQGRRGACEAPRRSQALGVENRMQEMI</sequence>
<evidence type="ECO:0000313" key="2">
    <source>
        <dbReference type="EMBL" id="CAI9176149.1"/>
    </source>
</evidence>